<evidence type="ECO:0000256" key="2">
    <source>
        <dbReference type="ARBA" id="ARBA00022898"/>
    </source>
</evidence>
<accession>A0ABW3C384</accession>
<dbReference type="InterPro" id="IPR015421">
    <property type="entry name" value="PyrdxlP-dep_Trfase_major"/>
</dbReference>
<comment type="similarity">
    <text evidence="3">Belongs to the class-III pyridoxal-phosphate-dependent aminotransferase family.</text>
</comment>
<dbReference type="InterPro" id="IPR015424">
    <property type="entry name" value="PyrdxlP-dep_Trfase"/>
</dbReference>
<dbReference type="EMBL" id="JBHTIK010000005">
    <property type="protein sequence ID" value="MFD0848935.1"/>
    <property type="molecule type" value="Genomic_DNA"/>
</dbReference>
<sequence>MRARAAKVMPSSAFGHVGTALLPANYPQFFERAEGAYVWDADGNRYLDYMCAFGPNLLGYRDPRVESAASAQAARGDVMTGPSPLAVELAEKFVEIVAHADWAFFCKNGTDATTIARTIARAQTGRRKILIAEGSYHGAAPWCTPFPAGTVPEDRAHMLTFTFNDIASLEAAVAEAGDDLAGIIATPFKHEAFANQELPTQNYARRCREICDATGAVLVVDDVRAGFRLAVDCSWATVGVEPDLSCWGKCFANGYSISAVMGSNRVKQGADSIFATGSFWQSAISMAAALATLDIIRDGKVIEKTARLGQRLRDGLDQVSRRHGFTLNQTGPAQMPQILFEGDPDFRIGFAWTSAMIDHGFYLHPWHNMFLCDAMTEEDIDQTISAADSAFASVRAALPTLQPHERVLALFSARAH</sequence>
<evidence type="ECO:0000313" key="4">
    <source>
        <dbReference type="EMBL" id="MFD0848935.1"/>
    </source>
</evidence>
<organism evidence="4 5">
    <name type="scientific">Sphingosinicella xenopeptidilytica</name>
    <dbReference type="NCBI Taxonomy" id="364098"/>
    <lineage>
        <taxon>Bacteria</taxon>
        <taxon>Pseudomonadati</taxon>
        <taxon>Pseudomonadota</taxon>
        <taxon>Alphaproteobacteria</taxon>
        <taxon>Sphingomonadales</taxon>
        <taxon>Sphingosinicellaceae</taxon>
        <taxon>Sphingosinicella</taxon>
    </lineage>
</organism>
<evidence type="ECO:0000256" key="1">
    <source>
        <dbReference type="ARBA" id="ARBA00001933"/>
    </source>
</evidence>
<keyword evidence="4" id="KW-0808">Transferase</keyword>
<dbReference type="SUPFAM" id="SSF53383">
    <property type="entry name" value="PLP-dependent transferases"/>
    <property type="match status" value="1"/>
</dbReference>
<dbReference type="PANTHER" id="PTHR43713:SF3">
    <property type="entry name" value="GLUTAMATE-1-SEMIALDEHYDE 2,1-AMINOMUTASE 1, CHLOROPLASTIC-RELATED"/>
    <property type="match status" value="1"/>
</dbReference>
<evidence type="ECO:0000256" key="3">
    <source>
        <dbReference type="RuleBase" id="RU003560"/>
    </source>
</evidence>
<keyword evidence="5" id="KW-1185">Reference proteome</keyword>
<dbReference type="InterPro" id="IPR005814">
    <property type="entry name" value="Aminotrans_3"/>
</dbReference>
<evidence type="ECO:0000313" key="5">
    <source>
        <dbReference type="Proteomes" id="UP001597124"/>
    </source>
</evidence>
<gene>
    <name evidence="4" type="ORF">ACFQ00_11415</name>
</gene>
<comment type="caution">
    <text evidence="4">The sequence shown here is derived from an EMBL/GenBank/DDBJ whole genome shotgun (WGS) entry which is preliminary data.</text>
</comment>
<dbReference type="InterPro" id="IPR015422">
    <property type="entry name" value="PyrdxlP-dep_Trfase_small"/>
</dbReference>
<proteinExistence type="inferred from homology"/>
<comment type="cofactor">
    <cofactor evidence="1">
        <name>pyridoxal 5'-phosphate</name>
        <dbReference type="ChEBI" id="CHEBI:597326"/>
    </cofactor>
</comment>
<dbReference type="Proteomes" id="UP001597124">
    <property type="component" value="Unassembled WGS sequence"/>
</dbReference>
<dbReference type="Pfam" id="PF00202">
    <property type="entry name" value="Aminotran_3"/>
    <property type="match status" value="1"/>
</dbReference>
<dbReference type="InterPro" id="IPR049704">
    <property type="entry name" value="Aminotrans_3_PPA_site"/>
</dbReference>
<dbReference type="PANTHER" id="PTHR43713">
    <property type="entry name" value="GLUTAMATE-1-SEMIALDEHYDE 2,1-AMINOMUTASE"/>
    <property type="match status" value="1"/>
</dbReference>
<reference evidence="5" key="1">
    <citation type="journal article" date="2019" name="Int. J. Syst. Evol. Microbiol.">
        <title>The Global Catalogue of Microorganisms (GCM) 10K type strain sequencing project: providing services to taxonomists for standard genome sequencing and annotation.</title>
        <authorList>
            <consortium name="The Broad Institute Genomics Platform"/>
            <consortium name="The Broad Institute Genome Sequencing Center for Infectious Disease"/>
            <person name="Wu L."/>
            <person name="Ma J."/>
        </authorList>
    </citation>
    <scope>NUCLEOTIDE SEQUENCE [LARGE SCALE GENOMIC DNA]</scope>
    <source>
        <strain evidence="5">CCUG 52537</strain>
    </source>
</reference>
<keyword evidence="2 3" id="KW-0663">Pyridoxal phosphate</keyword>
<protein>
    <submittedName>
        <fullName evidence="4">Aminotransferase class III-fold pyridoxal phosphate-dependent enzyme</fullName>
    </submittedName>
</protein>
<keyword evidence="4" id="KW-0032">Aminotransferase</keyword>
<dbReference type="RefSeq" id="WP_381490574.1">
    <property type="nucleotide sequence ID" value="NZ_JBHTIK010000005.1"/>
</dbReference>
<dbReference type="PROSITE" id="PS00600">
    <property type="entry name" value="AA_TRANSFER_CLASS_3"/>
    <property type="match status" value="1"/>
</dbReference>
<dbReference type="Gene3D" id="3.40.640.10">
    <property type="entry name" value="Type I PLP-dependent aspartate aminotransferase-like (Major domain)"/>
    <property type="match status" value="1"/>
</dbReference>
<dbReference type="Gene3D" id="3.90.1150.10">
    <property type="entry name" value="Aspartate Aminotransferase, domain 1"/>
    <property type="match status" value="1"/>
</dbReference>
<dbReference type="GO" id="GO:0008483">
    <property type="term" value="F:transaminase activity"/>
    <property type="evidence" value="ECO:0007669"/>
    <property type="project" value="UniProtKB-KW"/>
</dbReference>
<name>A0ABW3C384_SPHXN</name>